<dbReference type="GO" id="GO:0004674">
    <property type="term" value="F:protein serine/threonine kinase activity"/>
    <property type="evidence" value="ECO:0007669"/>
    <property type="project" value="UniProtKB-KW"/>
</dbReference>
<dbReference type="Proteomes" id="UP000037510">
    <property type="component" value="Unassembled WGS sequence"/>
</dbReference>
<evidence type="ECO:0000313" key="1">
    <source>
        <dbReference type="EMBL" id="KOB76036.1"/>
    </source>
</evidence>
<sequence length="164" mass="17656">MVARNFIQIKSIKACLWVNCGYEASCLEVAEALAAETPVRLDLLLSLAPAAPSNSNSVMVPPERNLGPEESCTDLTSSTSMAVEPSNSAEKRILDLVAEGGEDAIKPSPTRTIVSAGDNKRKLELAMSSSGLQRKKERVARFVLPTLDFTCMTHMGQFGSKITK</sequence>
<keyword evidence="1" id="KW-0723">Serine/threonine-protein kinase</keyword>
<reference evidence="1 2" key="1">
    <citation type="journal article" date="2015" name="Genome Biol. Evol.">
        <title>The genome of winter moth (Operophtera brumata) provides a genomic perspective on sexual dimorphism and phenology.</title>
        <authorList>
            <person name="Derks M.F."/>
            <person name="Smit S."/>
            <person name="Salis L."/>
            <person name="Schijlen E."/>
            <person name="Bossers A."/>
            <person name="Mateman C."/>
            <person name="Pijl A.S."/>
            <person name="de Ridder D."/>
            <person name="Groenen M.A."/>
            <person name="Visser M.E."/>
            <person name="Megens H.J."/>
        </authorList>
    </citation>
    <scope>NUCLEOTIDE SEQUENCE [LARGE SCALE GENOMIC DNA]</scope>
    <source>
        <strain evidence="1">WM2013NL</strain>
        <tissue evidence="1">Head and thorax</tissue>
    </source>
</reference>
<dbReference type="STRING" id="104452.A0A0L7LLE6"/>
<evidence type="ECO:0000313" key="2">
    <source>
        <dbReference type="Proteomes" id="UP000037510"/>
    </source>
</evidence>
<gene>
    <name evidence="1" type="ORF">OBRU01_06463</name>
</gene>
<name>A0A0L7LLE6_OPEBR</name>
<keyword evidence="1" id="KW-0808">Transferase</keyword>
<dbReference type="EMBL" id="JTDY01000744">
    <property type="protein sequence ID" value="KOB76036.1"/>
    <property type="molecule type" value="Genomic_DNA"/>
</dbReference>
<protein>
    <submittedName>
        <fullName evidence="1">Serine/threonine protein kinase</fullName>
    </submittedName>
</protein>
<comment type="caution">
    <text evidence="1">The sequence shown here is derived from an EMBL/GenBank/DDBJ whole genome shotgun (WGS) entry which is preliminary data.</text>
</comment>
<proteinExistence type="predicted"/>
<organism evidence="1 2">
    <name type="scientific">Operophtera brumata</name>
    <name type="common">Winter moth</name>
    <name type="synonym">Phalaena brumata</name>
    <dbReference type="NCBI Taxonomy" id="104452"/>
    <lineage>
        <taxon>Eukaryota</taxon>
        <taxon>Metazoa</taxon>
        <taxon>Ecdysozoa</taxon>
        <taxon>Arthropoda</taxon>
        <taxon>Hexapoda</taxon>
        <taxon>Insecta</taxon>
        <taxon>Pterygota</taxon>
        <taxon>Neoptera</taxon>
        <taxon>Endopterygota</taxon>
        <taxon>Lepidoptera</taxon>
        <taxon>Glossata</taxon>
        <taxon>Ditrysia</taxon>
        <taxon>Geometroidea</taxon>
        <taxon>Geometridae</taxon>
        <taxon>Larentiinae</taxon>
        <taxon>Operophtera</taxon>
    </lineage>
</organism>
<accession>A0A0L7LLE6</accession>
<keyword evidence="1" id="KW-0418">Kinase</keyword>
<dbReference type="AlphaFoldDB" id="A0A0L7LLE6"/>
<keyword evidence="2" id="KW-1185">Reference proteome</keyword>